<sequence>MSRRFMKFCKAMNSQLLELPESVWAGLIDDLRRRGGGIREAGAFLLGELNGATRRVRTWIPYDDLDAGALAQGYVRLSTAAFTKLWAKCSELEMVVVGDIHTHPKGPRQSMSDMANPMISQAGHVALIVPNYAQGKVTPSDVSLNIYQGAKQWNSFFGHDAQRRIQLV</sequence>
<dbReference type="SUPFAM" id="SSF102712">
    <property type="entry name" value="JAB1/MPN domain"/>
    <property type="match status" value="1"/>
</dbReference>
<dbReference type="AlphaFoldDB" id="A0A7X3KBN5"/>
<dbReference type="EMBL" id="WSES01000012">
    <property type="protein sequence ID" value="MVW64246.1"/>
    <property type="molecule type" value="Genomic_DNA"/>
</dbReference>
<keyword evidence="2" id="KW-1185">Reference proteome</keyword>
<evidence type="ECO:0000313" key="1">
    <source>
        <dbReference type="EMBL" id="MVW64246.1"/>
    </source>
</evidence>
<dbReference type="Proteomes" id="UP000443353">
    <property type="component" value="Unassembled WGS sequence"/>
</dbReference>
<name>A0A7X3KBN5_9BURK</name>
<evidence type="ECO:0008006" key="3">
    <source>
        <dbReference type="Google" id="ProtNLM"/>
    </source>
</evidence>
<comment type="caution">
    <text evidence="1">The sequence shown here is derived from an EMBL/GenBank/DDBJ whole genome shotgun (WGS) entry which is preliminary data.</text>
</comment>
<dbReference type="Gene3D" id="3.40.140.10">
    <property type="entry name" value="Cytidine Deaminase, domain 2"/>
    <property type="match status" value="1"/>
</dbReference>
<organism evidence="1 2">
    <name type="scientific">Massilia cellulosiltytica</name>
    <dbReference type="NCBI Taxonomy" id="2683234"/>
    <lineage>
        <taxon>Bacteria</taxon>
        <taxon>Pseudomonadati</taxon>
        <taxon>Pseudomonadota</taxon>
        <taxon>Betaproteobacteria</taxon>
        <taxon>Burkholderiales</taxon>
        <taxon>Oxalobacteraceae</taxon>
        <taxon>Telluria group</taxon>
        <taxon>Massilia</taxon>
    </lineage>
</organism>
<protein>
    <recommendedName>
        <fullName evidence="3">JAB domain-containing protein</fullName>
    </recommendedName>
</protein>
<accession>A0A7X3KBN5</accession>
<proteinExistence type="predicted"/>
<evidence type="ECO:0000313" key="2">
    <source>
        <dbReference type="Proteomes" id="UP000443353"/>
    </source>
</evidence>
<gene>
    <name evidence="1" type="ORF">GPY61_30405</name>
</gene>
<reference evidence="1 2" key="1">
    <citation type="submission" date="2019-12" db="EMBL/GenBank/DDBJ databases">
        <authorList>
            <person name="Li C."/>
            <person name="Zhao J."/>
        </authorList>
    </citation>
    <scope>NUCLEOTIDE SEQUENCE [LARGE SCALE GENOMIC DNA]</scope>
    <source>
        <strain evidence="1 2">NEAU-DD11</strain>
    </source>
</reference>